<name>A0A2S8FBT4_9BACT</name>
<dbReference type="InterPro" id="IPR028082">
    <property type="entry name" value="Peripla_BP_I"/>
</dbReference>
<protein>
    <submittedName>
        <fullName evidence="6">Sugar ABC transporter substrate-binding protein</fullName>
    </submittedName>
</protein>
<dbReference type="InterPro" id="IPR050555">
    <property type="entry name" value="Bact_Solute-Bind_Prot2"/>
</dbReference>
<feature type="compositionally biased region" description="Acidic residues" evidence="3">
    <location>
        <begin position="390"/>
        <end position="399"/>
    </location>
</feature>
<feature type="signal peptide" evidence="4">
    <location>
        <begin position="1"/>
        <end position="24"/>
    </location>
</feature>
<dbReference type="GO" id="GO:0030246">
    <property type="term" value="F:carbohydrate binding"/>
    <property type="evidence" value="ECO:0007669"/>
    <property type="project" value="TreeGrafter"/>
</dbReference>
<dbReference type="InterPro" id="IPR025997">
    <property type="entry name" value="SBP_2_dom"/>
</dbReference>
<comment type="caution">
    <text evidence="6">The sequence shown here is derived from an EMBL/GenBank/DDBJ whole genome shotgun (WGS) entry which is preliminary data.</text>
</comment>
<dbReference type="OrthoDB" id="569491at2"/>
<evidence type="ECO:0000313" key="7">
    <source>
        <dbReference type="Proteomes" id="UP000238322"/>
    </source>
</evidence>
<dbReference type="Pfam" id="PF13407">
    <property type="entry name" value="Peripla_BP_4"/>
    <property type="match status" value="2"/>
</dbReference>
<feature type="region of interest" description="Disordered" evidence="3">
    <location>
        <begin position="354"/>
        <end position="399"/>
    </location>
</feature>
<dbReference type="Proteomes" id="UP000238322">
    <property type="component" value="Unassembled WGS sequence"/>
</dbReference>
<keyword evidence="4" id="KW-0732">Signal</keyword>
<dbReference type="SUPFAM" id="SSF53822">
    <property type="entry name" value="Periplasmic binding protein-like I"/>
    <property type="match status" value="2"/>
</dbReference>
<dbReference type="Gene3D" id="3.40.50.2300">
    <property type="match status" value="3"/>
</dbReference>
<dbReference type="RefSeq" id="WP_105332815.1">
    <property type="nucleotide sequence ID" value="NZ_PUHY01000015.1"/>
</dbReference>
<proteinExistence type="inferred from homology"/>
<comment type="similarity">
    <text evidence="2">Belongs to the bacterial solute-binding protein 2 family.</text>
</comment>
<dbReference type="AlphaFoldDB" id="A0A2S8FBT4"/>
<evidence type="ECO:0000256" key="1">
    <source>
        <dbReference type="ARBA" id="ARBA00004196"/>
    </source>
</evidence>
<evidence type="ECO:0000259" key="5">
    <source>
        <dbReference type="Pfam" id="PF13407"/>
    </source>
</evidence>
<organism evidence="6 7">
    <name type="scientific">Blastopirellula marina</name>
    <dbReference type="NCBI Taxonomy" id="124"/>
    <lineage>
        <taxon>Bacteria</taxon>
        <taxon>Pseudomonadati</taxon>
        <taxon>Planctomycetota</taxon>
        <taxon>Planctomycetia</taxon>
        <taxon>Pirellulales</taxon>
        <taxon>Pirellulaceae</taxon>
        <taxon>Blastopirellula</taxon>
    </lineage>
</organism>
<accession>A0A2S8FBT4</accession>
<dbReference type="PANTHER" id="PTHR30036">
    <property type="entry name" value="D-XYLOSE-BINDING PERIPLASMIC PROTEIN"/>
    <property type="match status" value="1"/>
</dbReference>
<dbReference type="EMBL" id="PUHY01000015">
    <property type="protein sequence ID" value="PQO29621.1"/>
    <property type="molecule type" value="Genomic_DNA"/>
</dbReference>
<feature type="compositionally biased region" description="Basic and acidic residues" evidence="3">
    <location>
        <begin position="364"/>
        <end position="389"/>
    </location>
</feature>
<dbReference type="PANTHER" id="PTHR30036:SF7">
    <property type="entry name" value="ABC TRANSPORTER PERIPLASMIC-BINDING PROTEIN YPHF"/>
    <property type="match status" value="1"/>
</dbReference>
<feature type="domain" description="Periplasmic binding protein" evidence="5">
    <location>
        <begin position="42"/>
        <end position="145"/>
    </location>
</feature>
<dbReference type="GO" id="GO:0030288">
    <property type="term" value="C:outer membrane-bounded periplasmic space"/>
    <property type="evidence" value="ECO:0007669"/>
    <property type="project" value="TreeGrafter"/>
</dbReference>
<evidence type="ECO:0000256" key="3">
    <source>
        <dbReference type="SAM" id="MobiDB-lite"/>
    </source>
</evidence>
<gene>
    <name evidence="6" type="ORF">C5Y83_26560</name>
</gene>
<feature type="chain" id="PRO_5015728142" evidence="4">
    <location>
        <begin position="25"/>
        <end position="399"/>
    </location>
</feature>
<reference evidence="6 7" key="1">
    <citation type="submission" date="2018-02" db="EMBL/GenBank/DDBJ databases">
        <title>Comparative genomes isolates from brazilian mangrove.</title>
        <authorList>
            <person name="Araujo J.E."/>
            <person name="Taketani R.G."/>
            <person name="Silva M.C.P."/>
            <person name="Loureco M.V."/>
            <person name="Andreote F.D."/>
        </authorList>
    </citation>
    <scope>NUCLEOTIDE SEQUENCE [LARGE SCALE GENOMIC DNA]</scope>
    <source>
        <strain evidence="6 7">Hex-1 MGV</strain>
    </source>
</reference>
<evidence type="ECO:0000313" key="6">
    <source>
        <dbReference type="EMBL" id="PQO29621.1"/>
    </source>
</evidence>
<comment type="subcellular location">
    <subcellularLocation>
        <location evidence="1">Cell envelope</location>
    </subcellularLocation>
</comment>
<evidence type="ECO:0000256" key="2">
    <source>
        <dbReference type="ARBA" id="ARBA00007639"/>
    </source>
</evidence>
<feature type="domain" description="Periplasmic binding protein" evidence="5">
    <location>
        <begin position="204"/>
        <end position="369"/>
    </location>
</feature>
<evidence type="ECO:0000256" key="4">
    <source>
        <dbReference type="SAM" id="SignalP"/>
    </source>
</evidence>
<sequence>MNRFSRIALLLLVTTCLVSCRAKTENTAAGSGGYEFPIEAGKYRILGIRTDNTDHARAKQNAESAIANNPNLKAMVGLWAYNPPMILSAVEGANKVGDIQIIGFDEDEVTLKGIEDGKVYGTVVQQPFVFGYKAVELLAAMVRGQDLDIPESNLIFVPFKTIKKDNVGEFQAELKRINDGNGTPPPHNQPEYDTSEKVKLAFLTNTVDPFWNYAAEGVQVAEKEFNADCEVYDPPNGTQEEQKRFVERKMGDGCQALAMSPSSPESQTDLINKAVEAFNGNMICHDSDAPNSNRKMYIGTHNYLAGRAVGKLVKEAVPEGGDVMIFVGLMEQLNAQERSAGVIDELMDKPIPAEIAKYLPKDQQPTDEKPAEKSEKDEAADETPMKDEQPADGEAAEEK</sequence>